<dbReference type="OrthoDB" id="9804645at2"/>
<dbReference type="SUPFAM" id="SSF55874">
    <property type="entry name" value="ATPase domain of HSP90 chaperone/DNA topoisomerase II/histidine kinase"/>
    <property type="match status" value="1"/>
</dbReference>
<evidence type="ECO:0000256" key="10">
    <source>
        <dbReference type="ARBA" id="ARBA00022777"/>
    </source>
</evidence>
<dbReference type="SMART" id="SM00388">
    <property type="entry name" value="HisKA"/>
    <property type="match status" value="1"/>
</dbReference>
<keyword evidence="10 18" id="KW-0418">Kinase</keyword>
<evidence type="ECO:0000256" key="7">
    <source>
        <dbReference type="ARBA" id="ARBA00022679"/>
    </source>
</evidence>
<evidence type="ECO:0000256" key="11">
    <source>
        <dbReference type="ARBA" id="ARBA00022840"/>
    </source>
</evidence>
<dbReference type="InterPro" id="IPR005467">
    <property type="entry name" value="His_kinase_dom"/>
</dbReference>
<dbReference type="SMART" id="SM00387">
    <property type="entry name" value="HATPase_c"/>
    <property type="match status" value="1"/>
</dbReference>
<dbReference type="EC" id="2.7.13.3" evidence="3"/>
<name>A0A4P6P8M9_9GAMM</name>
<feature type="domain" description="Histidine kinase" evidence="16">
    <location>
        <begin position="230"/>
        <end position="431"/>
    </location>
</feature>
<feature type="transmembrane region" description="Helical" evidence="15">
    <location>
        <begin position="12"/>
        <end position="36"/>
    </location>
</feature>
<dbReference type="PROSITE" id="PS50885">
    <property type="entry name" value="HAMP"/>
    <property type="match status" value="1"/>
</dbReference>
<keyword evidence="6" id="KW-0597">Phosphoprotein</keyword>
<evidence type="ECO:0000256" key="3">
    <source>
        <dbReference type="ARBA" id="ARBA00012438"/>
    </source>
</evidence>
<evidence type="ECO:0000256" key="4">
    <source>
        <dbReference type="ARBA" id="ARBA00022475"/>
    </source>
</evidence>
<dbReference type="GO" id="GO:0000155">
    <property type="term" value="F:phosphorelay sensor kinase activity"/>
    <property type="evidence" value="ECO:0007669"/>
    <property type="project" value="InterPro"/>
</dbReference>
<dbReference type="GO" id="GO:0005886">
    <property type="term" value="C:plasma membrane"/>
    <property type="evidence" value="ECO:0007669"/>
    <property type="project" value="UniProtKB-SubCell"/>
</dbReference>
<dbReference type="PANTHER" id="PTHR44936">
    <property type="entry name" value="SENSOR PROTEIN CREC"/>
    <property type="match status" value="1"/>
</dbReference>
<dbReference type="PROSITE" id="PS50109">
    <property type="entry name" value="HIS_KIN"/>
    <property type="match status" value="1"/>
</dbReference>
<dbReference type="GO" id="GO:0005524">
    <property type="term" value="F:ATP binding"/>
    <property type="evidence" value="ECO:0007669"/>
    <property type="project" value="UniProtKB-KW"/>
</dbReference>
<evidence type="ECO:0000259" key="17">
    <source>
        <dbReference type="PROSITE" id="PS50885"/>
    </source>
</evidence>
<dbReference type="SMART" id="SM00304">
    <property type="entry name" value="HAMP"/>
    <property type="match status" value="1"/>
</dbReference>
<evidence type="ECO:0000256" key="6">
    <source>
        <dbReference type="ARBA" id="ARBA00022553"/>
    </source>
</evidence>
<keyword evidence="8 15" id="KW-0812">Transmembrane</keyword>
<dbReference type="KEGG" id="lsd:EMK97_09445"/>
<evidence type="ECO:0000256" key="5">
    <source>
        <dbReference type="ARBA" id="ARBA00022519"/>
    </source>
</evidence>
<proteinExistence type="predicted"/>
<evidence type="ECO:0000256" key="2">
    <source>
        <dbReference type="ARBA" id="ARBA00004429"/>
    </source>
</evidence>
<keyword evidence="13" id="KW-0902">Two-component regulatory system</keyword>
<dbReference type="SUPFAM" id="SSF158472">
    <property type="entry name" value="HAMP domain-like"/>
    <property type="match status" value="1"/>
</dbReference>
<evidence type="ECO:0000256" key="12">
    <source>
        <dbReference type="ARBA" id="ARBA00022989"/>
    </source>
</evidence>
<dbReference type="FunFam" id="1.10.287.130:FF:000006">
    <property type="entry name" value="Osmolarity two-component histidine kinase EnvZ"/>
    <property type="match status" value="1"/>
</dbReference>
<dbReference type="Gene3D" id="1.10.287.130">
    <property type="match status" value="1"/>
</dbReference>
<dbReference type="CDD" id="cd00082">
    <property type="entry name" value="HisKA"/>
    <property type="match status" value="1"/>
</dbReference>
<dbReference type="AlphaFoldDB" id="A0A4P6P8M9"/>
<evidence type="ECO:0000259" key="16">
    <source>
        <dbReference type="PROSITE" id="PS50109"/>
    </source>
</evidence>
<evidence type="ECO:0000256" key="9">
    <source>
        <dbReference type="ARBA" id="ARBA00022741"/>
    </source>
</evidence>
<dbReference type="RefSeq" id="WP_130601570.1">
    <property type="nucleotide sequence ID" value="NZ_CP034759.1"/>
</dbReference>
<evidence type="ECO:0000256" key="15">
    <source>
        <dbReference type="SAM" id="Phobius"/>
    </source>
</evidence>
<dbReference type="Gene3D" id="1.10.8.500">
    <property type="entry name" value="HAMP domain in histidine kinase"/>
    <property type="match status" value="1"/>
</dbReference>
<dbReference type="InterPro" id="IPR003594">
    <property type="entry name" value="HATPase_dom"/>
</dbReference>
<keyword evidence="14 15" id="KW-0472">Membrane</keyword>
<keyword evidence="19" id="KW-1185">Reference proteome</keyword>
<keyword evidence="5" id="KW-0997">Cell inner membrane</keyword>
<feature type="domain" description="HAMP" evidence="17">
    <location>
        <begin position="170"/>
        <end position="222"/>
    </location>
</feature>
<dbReference type="InterPro" id="IPR050980">
    <property type="entry name" value="2C_sensor_his_kinase"/>
</dbReference>
<dbReference type="Proteomes" id="UP000290244">
    <property type="component" value="Chromosome"/>
</dbReference>
<evidence type="ECO:0000256" key="1">
    <source>
        <dbReference type="ARBA" id="ARBA00000085"/>
    </source>
</evidence>
<dbReference type="NCBIfam" id="NF007004">
    <property type="entry name" value="PRK09467.1"/>
    <property type="match status" value="1"/>
</dbReference>
<evidence type="ECO:0000313" key="19">
    <source>
        <dbReference type="Proteomes" id="UP000290244"/>
    </source>
</evidence>
<dbReference type="Gene3D" id="3.30.565.10">
    <property type="entry name" value="Histidine kinase-like ATPase, C-terminal domain"/>
    <property type="match status" value="1"/>
</dbReference>
<dbReference type="InterPro" id="IPR036890">
    <property type="entry name" value="HATPase_C_sf"/>
</dbReference>
<keyword evidence="4" id="KW-1003">Cell membrane</keyword>
<dbReference type="InterPro" id="IPR036097">
    <property type="entry name" value="HisK_dim/P_sf"/>
</dbReference>
<accession>A0A4P6P8M9</accession>
<comment type="subcellular location">
    <subcellularLocation>
        <location evidence="2">Cell inner membrane</location>
        <topology evidence="2">Multi-pass membrane protein</topology>
    </subcellularLocation>
</comment>
<dbReference type="Pfam" id="PF00512">
    <property type="entry name" value="HisKA"/>
    <property type="match status" value="1"/>
</dbReference>
<dbReference type="PANTHER" id="PTHR44936:SF5">
    <property type="entry name" value="SENSOR HISTIDINE KINASE ENVZ"/>
    <property type="match status" value="1"/>
</dbReference>
<evidence type="ECO:0000256" key="8">
    <source>
        <dbReference type="ARBA" id="ARBA00022692"/>
    </source>
</evidence>
<dbReference type="Pfam" id="PF00672">
    <property type="entry name" value="HAMP"/>
    <property type="match status" value="1"/>
</dbReference>
<organism evidence="18 19">
    <name type="scientific">Litorilituus sediminis</name>
    <dbReference type="NCBI Taxonomy" id="718192"/>
    <lineage>
        <taxon>Bacteria</taxon>
        <taxon>Pseudomonadati</taxon>
        <taxon>Pseudomonadota</taxon>
        <taxon>Gammaproteobacteria</taxon>
        <taxon>Alteromonadales</taxon>
        <taxon>Colwelliaceae</taxon>
        <taxon>Litorilituus</taxon>
    </lineage>
</organism>
<sequence length="431" mass="48306">MKIIPRSAFYQTVLLIGFLLFINQVVTYISFALYVIEPNQQQMNQLLAKQVRVVFIDIKDANLSPKMAEAFHHETGIGVYREQDALRLGLAKAAYYPYRSEQMSMLLGGPAEVRISEGDEYLFWIRPPQAPHLWVKIPLLGLEEANISPLMLYLSIIGVLSVMGGWVFVRQLNRPLKALQKAAEDVGRGDFPEPLKERGTSEIMAVTQAFNHMSKGIKQLEDDRNLLMAGISHDLRTPLTRIRLASEMMNEQDAFLKEGIESDIDDMNNIIDQFIDYIRHDSKDKAELGDLNVLVEEVLNVETPSDRVITFHPQDCPKLPLRHVAIKRALANLVQNALRYTEGEIEVFTGVDTRNNTAYFIVSDNGDGIPEADIERLFQPFTQGDTARGTEGSGLGLAIIKRIIDTHGGKVTLSNKESGGLQAKVSLPLTF</sequence>
<dbReference type="EMBL" id="CP034759">
    <property type="protein sequence ID" value="QBG35922.1"/>
    <property type="molecule type" value="Genomic_DNA"/>
</dbReference>
<keyword evidence="7" id="KW-0808">Transferase</keyword>
<gene>
    <name evidence="18" type="primary">envZ</name>
    <name evidence="18" type="ORF">EMK97_09445</name>
</gene>
<evidence type="ECO:0000313" key="18">
    <source>
        <dbReference type="EMBL" id="QBG35922.1"/>
    </source>
</evidence>
<dbReference type="Pfam" id="PF02518">
    <property type="entry name" value="HATPase_c"/>
    <property type="match status" value="1"/>
</dbReference>
<dbReference type="InterPro" id="IPR004358">
    <property type="entry name" value="Sig_transdc_His_kin-like_C"/>
</dbReference>
<comment type="catalytic activity">
    <reaction evidence="1">
        <text>ATP + protein L-histidine = ADP + protein N-phospho-L-histidine.</text>
        <dbReference type="EC" id="2.7.13.3"/>
    </reaction>
</comment>
<dbReference type="PRINTS" id="PR00344">
    <property type="entry name" value="BCTRLSENSOR"/>
</dbReference>
<feature type="transmembrane region" description="Helical" evidence="15">
    <location>
        <begin position="150"/>
        <end position="169"/>
    </location>
</feature>
<protein>
    <recommendedName>
        <fullName evidence="3">histidine kinase</fullName>
        <ecNumber evidence="3">2.7.13.3</ecNumber>
    </recommendedName>
</protein>
<evidence type="ECO:0000256" key="13">
    <source>
        <dbReference type="ARBA" id="ARBA00023012"/>
    </source>
</evidence>
<dbReference type="CDD" id="cd06225">
    <property type="entry name" value="HAMP"/>
    <property type="match status" value="1"/>
</dbReference>
<keyword evidence="9" id="KW-0547">Nucleotide-binding</keyword>
<dbReference type="InterPro" id="IPR003660">
    <property type="entry name" value="HAMP_dom"/>
</dbReference>
<reference evidence="18 19" key="1">
    <citation type="submission" date="2018-12" db="EMBL/GenBank/DDBJ databases">
        <title>Complete genome of Litorilituus sediminis.</title>
        <authorList>
            <person name="Liu A."/>
            <person name="Rong J."/>
        </authorList>
    </citation>
    <scope>NUCLEOTIDE SEQUENCE [LARGE SCALE GENOMIC DNA]</scope>
    <source>
        <strain evidence="18 19">JCM 17549</strain>
    </source>
</reference>
<dbReference type="InterPro" id="IPR003661">
    <property type="entry name" value="HisK_dim/P_dom"/>
</dbReference>
<evidence type="ECO:0000256" key="14">
    <source>
        <dbReference type="ARBA" id="ARBA00023136"/>
    </source>
</evidence>
<dbReference type="SUPFAM" id="SSF47384">
    <property type="entry name" value="Homodimeric domain of signal transducing histidine kinase"/>
    <property type="match status" value="1"/>
</dbReference>
<keyword evidence="12 15" id="KW-1133">Transmembrane helix</keyword>
<keyword evidence="11" id="KW-0067">ATP-binding</keyword>